<dbReference type="STRING" id="5098.A0A507R4P1"/>
<sequence>MNGVSACGRCQAKRALRETYTYIPASARNSTPQLPTSAVPAQIYSEQPNAVDIPGAHDPDDEGGFASEVKAAVDARLGLPSSKKRCPIPLTDAPLFGSFSLPDAVNGGGVNPAENVLPSRKHANELASLYWRCLEPLEPLFDRTSFCAAYQALFGHRDGESIPSDQRDGASRTLFERAWRLLRPDIVLWQAGSVEVVQCLLLITRYLQCTTNLQQTWMTLGSAVRIALRIGLDWDGDRLTRDVWQQCVSMDRNLSWSLGRPSTIPITPLPSLDSLRNDRNPPDLDGETVARVSEKMHVLTKIAGYISLSQVPASSSLPERLGLIGPTTHVEPSAVMRIDEYLTALVSSLPAIPSFNAAGYETAHLFDRRSLLHRRLRFLSQSRAYTHPTPQTHDGLLRLSHLQTQKEAFPSTEKGLSDRIIQTCATLCVENAQKLIALI</sequence>
<dbReference type="GO" id="GO:0000978">
    <property type="term" value="F:RNA polymerase II cis-regulatory region sequence-specific DNA binding"/>
    <property type="evidence" value="ECO:0007669"/>
    <property type="project" value="TreeGrafter"/>
</dbReference>
<dbReference type="Pfam" id="PF04082">
    <property type="entry name" value="Fungal_trans"/>
    <property type="match status" value="1"/>
</dbReference>
<evidence type="ECO:0000259" key="5">
    <source>
        <dbReference type="SMART" id="SM00906"/>
    </source>
</evidence>
<protein>
    <recommendedName>
        <fullName evidence="5">Xylanolytic transcriptional activator regulatory domain-containing protein</fullName>
    </recommendedName>
</protein>
<accession>A0A507R4P1</accession>
<keyword evidence="2" id="KW-0238">DNA-binding</keyword>
<dbReference type="EMBL" id="VIFY01000015">
    <property type="protein sequence ID" value="TQB75826.1"/>
    <property type="molecule type" value="Genomic_DNA"/>
</dbReference>
<evidence type="ECO:0000256" key="3">
    <source>
        <dbReference type="ARBA" id="ARBA00023163"/>
    </source>
</evidence>
<dbReference type="InterPro" id="IPR007219">
    <property type="entry name" value="XnlR_reg_dom"/>
</dbReference>
<dbReference type="GO" id="GO:0005634">
    <property type="term" value="C:nucleus"/>
    <property type="evidence" value="ECO:0007669"/>
    <property type="project" value="TreeGrafter"/>
</dbReference>
<organism evidence="6 7">
    <name type="scientific">Monascus purpureus</name>
    <name type="common">Red mold</name>
    <name type="synonym">Monascus anka</name>
    <dbReference type="NCBI Taxonomy" id="5098"/>
    <lineage>
        <taxon>Eukaryota</taxon>
        <taxon>Fungi</taxon>
        <taxon>Dikarya</taxon>
        <taxon>Ascomycota</taxon>
        <taxon>Pezizomycotina</taxon>
        <taxon>Eurotiomycetes</taxon>
        <taxon>Eurotiomycetidae</taxon>
        <taxon>Eurotiales</taxon>
        <taxon>Aspergillaceae</taxon>
        <taxon>Monascus</taxon>
    </lineage>
</organism>
<keyword evidence="4" id="KW-0539">Nucleus</keyword>
<keyword evidence="7" id="KW-1185">Reference proteome</keyword>
<keyword evidence="1" id="KW-0805">Transcription regulation</keyword>
<evidence type="ECO:0000313" key="7">
    <source>
        <dbReference type="Proteomes" id="UP000319663"/>
    </source>
</evidence>
<name>A0A507R4P1_MONPU</name>
<evidence type="ECO:0000256" key="1">
    <source>
        <dbReference type="ARBA" id="ARBA00023015"/>
    </source>
</evidence>
<dbReference type="GO" id="GO:0000981">
    <property type="term" value="F:DNA-binding transcription factor activity, RNA polymerase II-specific"/>
    <property type="evidence" value="ECO:0007669"/>
    <property type="project" value="TreeGrafter"/>
</dbReference>
<dbReference type="GO" id="GO:0000435">
    <property type="term" value="P:positive regulation of transcription from RNA polymerase II promoter by galactose"/>
    <property type="evidence" value="ECO:0007669"/>
    <property type="project" value="TreeGrafter"/>
</dbReference>
<dbReference type="AlphaFoldDB" id="A0A507R4P1"/>
<evidence type="ECO:0000256" key="2">
    <source>
        <dbReference type="ARBA" id="ARBA00023125"/>
    </source>
</evidence>
<dbReference type="PANTHER" id="PTHR47424:SF3">
    <property type="entry name" value="REGULATORY PROTEIN GAL4"/>
    <property type="match status" value="1"/>
</dbReference>
<dbReference type="Proteomes" id="UP000319663">
    <property type="component" value="Unassembled WGS sequence"/>
</dbReference>
<dbReference type="InterPro" id="IPR051127">
    <property type="entry name" value="Fungal_SecMet_Regulators"/>
</dbReference>
<dbReference type="GO" id="GO:0008270">
    <property type="term" value="F:zinc ion binding"/>
    <property type="evidence" value="ECO:0007669"/>
    <property type="project" value="InterPro"/>
</dbReference>
<dbReference type="PANTHER" id="PTHR47424">
    <property type="entry name" value="REGULATORY PROTEIN GAL4"/>
    <property type="match status" value="1"/>
</dbReference>
<gene>
    <name evidence="6" type="ORF">MPDQ_001790</name>
</gene>
<dbReference type="CDD" id="cd12148">
    <property type="entry name" value="fungal_TF_MHR"/>
    <property type="match status" value="1"/>
</dbReference>
<keyword evidence="3" id="KW-0804">Transcription</keyword>
<comment type="caution">
    <text evidence="6">The sequence shown here is derived from an EMBL/GenBank/DDBJ whole genome shotgun (WGS) entry which is preliminary data.</text>
</comment>
<proteinExistence type="predicted"/>
<evidence type="ECO:0000256" key="4">
    <source>
        <dbReference type="ARBA" id="ARBA00023242"/>
    </source>
</evidence>
<feature type="domain" description="Xylanolytic transcriptional activator regulatory" evidence="5">
    <location>
        <begin position="216"/>
        <end position="276"/>
    </location>
</feature>
<dbReference type="GO" id="GO:0006351">
    <property type="term" value="P:DNA-templated transcription"/>
    <property type="evidence" value="ECO:0007669"/>
    <property type="project" value="InterPro"/>
</dbReference>
<dbReference type="SMART" id="SM00906">
    <property type="entry name" value="Fungal_trans"/>
    <property type="match status" value="1"/>
</dbReference>
<evidence type="ECO:0000313" key="6">
    <source>
        <dbReference type="EMBL" id="TQB75826.1"/>
    </source>
</evidence>
<reference evidence="6 7" key="1">
    <citation type="submission" date="2019-06" db="EMBL/GenBank/DDBJ databases">
        <title>Wine fermentation using esterase from Monascus purpureus.</title>
        <authorList>
            <person name="Geng C."/>
            <person name="Zhang Y."/>
        </authorList>
    </citation>
    <scope>NUCLEOTIDE SEQUENCE [LARGE SCALE GENOMIC DNA]</scope>
    <source>
        <strain evidence="6">HQ1</strain>
    </source>
</reference>